<name>E0QA69_9BIFI</name>
<evidence type="ECO:0000313" key="2">
    <source>
        <dbReference type="Proteomes" id="UP000003323"/>
    </source>
</evidence>
<dbReference type="HOGENOM" id="CLU_2767578_0_0_11"/>
<reference evidence="1 2" key="1">
    <citation type="submission" date="2010-08" db="EMBL/GenBank/DDBJ databases">
        <authorList>
            <person name="Muzny D."/>
            <person name="Qin X."/>
            <person name="Deng J."/>
            <person name="Jiang H."/>
            <person name="Liu Y."/>
            <person name="Qu J."/>
            <person name="Song X.-Z."/>
            <person name="Zhang L."/>
            <person name="Thornton R."/>
            <person name="Coyle M."/>
            <person name="Francisco L."/>
            <person name="Jackson L."/>
            <person name="Javaid M."/>
            <person name="Korchina V."/>
            <person name="Kovar C."/>
            <person name="Mata R."/>
            <person name="Mathew T."/>
            <person name="Ngo R."/>
            <person name="Nguyen L."/>
            <person name="Nguyen N."/>
            <person name="Okwuonu G."/>
            <person name="Ongeri F."/>
            <person name="Pham C."/>
            <person name="Simmons D."/>
            <person name="Wilczek-Boney K."/>
            <person name="Hale W."/>
            <person name="Jakkamsetti A."/>
            <person name="Pham P."/>
            <person name="Ruth R."/>
            <person name="San Lucas F."/>
            <person name="Warren J."/>
            <person name="Zhang J."/>
            <person name="Zhao Z."/>
            <person name="Zhou C."/>
            <person name="Zhu D."/>
            <person name="Lee S."/>
            <person name="Bess C."/>
            <person name="Blankenburg K."/>
            <person name="Forbes L."/>
            <person name="Fu Q."/>
            <person name="Gubbala S."/>
            <person name="Hirani K."/>
            <person name="Jayaseelan J.C."/>
            <person name="Lara F."/>
            <person name="Munidasa M."/>
            <person name="Palculict T."/>
            <person name="Patil S."/>
            <person name="Pu L.-L."/>
            <person name="Saada N."/>
            <person name="Tang L."/>
            <person name="Weissenberger G."/>
            <person name="Zhu Y."/>
            <person name="Hemphill L."/>
            <person name="Shang Y."/>
            <person name="Youmans B."/>
            <person name="Ayvaz T."/>
            <person name="Ross M."/>
            <person name="Santibanez J."/>
            <person name="Aqrawi P."/>
            <person name="Gross S."/>
            <person name="Joshi V."/>
            <person name="Fowler G."/>
            <person name="Nazareth L."/>
            <person name="Reid J."/>
            <person name="Worley K."/>
            <person name="Petrosino J."/>
            <person name="Highlander S."/>
            <person name="Gibbs R."/>
        </authorList>
    </citation>
    <scope>NUCLEOTIDE SEQUENCE [LARGE SCALE GENOMIC DNA]</scope>
    <source>
        <strain evidence="1 2">ATCC 27679</strain>
    </source>
</reference>
<dbReference type="EMBL" id="AEEQ01000013">
    <property type="protein sequence ID" value="EFM40546.1"/>
    <property type="molecule type" value="Genomic_DNA"/>
</dbReference>
<organism evidence="1 2">
    <name type="scientific">Bifidobacterium dentium ATCC 27679</name>
    <dbReference type="NCBI Taxonomy" id="871562"/>
    <lineage>
        <taxon>Bacteria</taxon>
        <taxon>Bacillati</taxon>
        <taxon>Actinomycetota</taxon>
        <taxon>Actinomycetes</taxon>
        <taxon>Bifidobacteriales</taxon>
        <taxon>Bifidobacteriaceae</taxon>
        <taxon>Bifidobacterium</taxon>
    </lineage>
</organism>
<sequence>MRPSTPGVSRDTYLQNVSFFCRKHPPSTTVHHTLYHPMHPWQDGVPIDVNAIDPCQSTRYKRNAGSRNP</sequence>
<protein>
    <submittedName>
        <fullName evidence="1">Uncharacterized protein</fullName>
    </submittedName>
</protein>
<dbReference type="AlphaFoldDB" id="E0QA69"/>
<accession>E0QA69</accession>
<proteinExistence type="predicted"/>
<dbReference type="Proteomes" id="UP000003323">
    <property type="component" value="Unassembled WGS sequence"/>
</dbReference>
<evidence type="ECO:0000313" key="1">
    <source>
        <dbReference type="EMBL" id="EFM40546.1"/>
    </source>
</evidence>
<comment type="caution">
    <text evidence="1">The sequence shown here is derived from an EMBL/GenBank/DDBJ whole genome shotgun (WGS) entry which is preliminary data.</text>
</comment>
<gene>
    <name evidence="1" type="ORF">HMPREF0168_2027</name>
</gene>